<keyword evidence="3" id="KW-1185">Reference proteome</keyword>
<proteinExistence type="predicted"/>
<gene>
    <name evidence="2" type="ORF">EYF80_041129</name>
</gene>
<sequence length="108" mass="12027">MWQQLPRRSSRKKRGGHGLRAVRVPDPVSGIFCRPIAAAGPSRRSGDPSGPARTPRFIRREKGPTESAYFPSLVSGFTVRRPGALPLRRRRSPRLDINQASARRARST</sequence>
<feature type="region of interest" description="Disordered" evidence="1">
    <location>
        <begin position="36"/>
        <end position="64"/>
    </location>
</feature>
<comment type="caution">
    <text evidence="2">The sequence shown here is derived from an EMBL/GenBank/DDBJ whole genome shotgun (WGS) entry which is preliminary data.</text>
</comment>
<evidence type="ECO:0000313" key="3">
    <source>
        <dbReference type="Proteomes" id="UP000314294"/>
    </source>
</evidence>
<protein>
    <submittedName>
        <fullName evidence="2">Uncharacterized protein</fullName>
    </submittedName>
</protein>
<feature type="region of interest" description="Disordered" evidence="1">
    <location>
        <begin position="1"/>
        <end position="24"/>
    </location>
</feature>
<evidence type="ECO:0000313" key="2">
    <source>
        <dbReference type="EMBL" id="TNN48672.1"/>
    </source>
</evidence>
<evidence type="ECO:0000256" key="1">
    <source>
        <dbReference type="SAM" id="MobiDB-lite"/>
    </source>
</evidence>
<organism evidence="2 3">
    <name type="scientific">Liparis tanakae</name>
    <name type="common">Tanaka's snailfish</name>
    <dbReference type="NCBI Taxonomy" id="230148"/>
    <lineage>
        <taxon>Eukaryota</taxon>
        <taxon>Metazoa</taxon>
        <taxon>Chordata</taxon>
        <taxon>Craniata</taxon>
        <taxon>Vertebrata</taxon>
        <taxon>Euteleostomi</taxon>
        <taxon>Actinopterygii</taxon>
        <taxon>Neopterygii</taxon>
        <taxon>Teleostei</taxon>
        <taxon>Neoteleostei</taxon>
        <taxon>Acanthomorphata</taxon>
        <taxon>Eupercaria</taxon>
        <taxon>Perciformes</taxon>
        <taxon>Cottioidei</taxon>
        <taxon>Cottales</taxon>
        <taxon>Liparidae</taxon>
        <taxon>Liparis</taxon>
    </lineage>
</organism>
<reference evidence="2 3" key="1">
    <citation type="submission" date="2019-03" db="EMBL/GenBank/DDBJ databases">
        <title>First draft genome of Liparis tanakae, snailfish: a comprehensive survey of snailfish specific genes.</title>
        <authorList>
            <person name="Kim W."/>
            <person name="Song I."/>
            <person name="Jeong J.-H."/>
            <person name="Kim D."/>
            <person name="Kim S."/>
            <person name="Ryu S."/>
            <person name="Song J.Y."/>
            <person name="Lee S.K."/>
        </authorList>
    </citation>
    <scope>NUCLEOTIDE SEQUENCE [LARGE SCALE GENOMIC DNA]</scope>
    <source>
        <tissue evidence="2">Muscle</tissue>
    </source>
</reference>
<accession>A0A4Z2G7V3</accession>
<feature type="region of interest" description="Disordered" evidence="1">
    <location>
        <begin position="84"/>
        <end position="108"/>
    </location>
</feature>
<dbReference type="EMBL" id="SRLO01000686">
    <property type="protein sequence ID" value="TNN48672.1"/>
    <property type="molecule type" value="Genomic_DNA"/>
</dbReference>
<name>A0A4Z2G7V3_9TELE</name>
<dbReference type="Proteomes" id="UP000314294">
    <property type="component" value="Unassembled WGS sequence"/>
</dbReference>
<dbReference type="AlphaFoldDB" id="A0A4Z2G7V3"/>
<feature type="compositionally biased region" description="Basic residues" evidence="1">
    <location>
        <begin position="8"/>
        <end position="17"/>
    </location>
</feature>